<dbReference type="Proteomes" id="UP000823775">
    <property type="component" value="Unassembled WGS sequence"/>
</dbReference>
<keyword evidence="3" id="KW-0804">Transcription</keyword>
<feature type="region of interest" description="Disordered" evidence="5">
    <location>
        <begin position="312"/>
        <end position="386"/>
    </location>
</feature>
<evidence type="ECO:0000256" key="2">
    <source>
        <dbReference type="ARBA" id="ARBA00023125"/>
    </source>
</evidence>
<protein>
    <recommendedName>
        <fullName evidence="6">NAC domain-containing protein</fullName>
    </recommendedName>
</protein>
<feature type="domain" description="NAC" evidence="6">
    <location>
        <begin position="9"/>
        <end position="140"/>
    </location>
</feature>
<feature type="region of interest" description="Disordered" evidence="5">
    <location>
        <begin position="183"/>
        <end position="210"/>
    </location>
</feature>
<dbReference type="Gene3D" id="2.170.150.80">
    <property type="entry name" value="NAC domain"/>
    <property type="match status" value="1"/>
</dbReference>
<proteinExistence type="predicted"/>
<gene>
    <name evidence="7" type="ORF">HAX54_020994</name>
</gene>
<keyword evidence="1" id="KW-0805">Transcription regulation</keyword>
<evidence type="ECO:0000256" key="4">
    <source>
        <dbReference type="ARBA" id="ARBA00023242"/>
    </source>
</evidence>
<evidence type="ECO:0000259" key="6">
    <source>
        <dbReference type="PROSITE" id="PS51005"/>
    </source>
</evidence>
<reference evidence="7 8" key="1">
    <citation type="journal article" date="2021" name="BMC Genomics">
        <title>Datura genome reveals duplications of psychoactive alkaloid biosynthetic genes and high mutation rate following tissue culture.</title>
        <authorList>
            <person name="Rajewski A."/>
            <person name="Carter-House D."/>
            <person name="Stajich J."/>
            <person name="Litt A."/>
        </authorList>
    </citation>
    <scope>NUCLEOTIDE SEQUENCE [LARGE SCALE GENOMIC DNA]</scope>
    <source>
        <strain evidence="7">AR-01</strain>
    </source>
</reference>
<feature type="compositionally biased region" description="Basic and acidic residues" evidence="5">
    <location>
        <begin position="375"/>
        <end position="386"/>
    </location>
</feature>
<feature type="compositionally biased region" description="Basic and acidic residues" evidence="5">
    <location>
        <begin position="335"/>
        <end position="352"/>
    </location>
</feature>
<dbReference type="SUPFAM" id="SSF101941">
    <property type="entry name" value="NAC domain"/>
    <property type="match status" value="1"/>
</dbReference>
<dbReference type="PANTHER" id="PTHR31719">
    <property type="entry name" value="NAC TRANSCRIPTION FACTOR 56"/>
    <property type="match status" value="1"/>
</dbReference>
<organism evidence="7 8">
    <name type="scientific">Datura stramonium</name>
    <name type="common">Jimsonweed</name>
    <name type="synonym">Common thornapple</name>
    <dbReference type="NCBI Taxonomy" id="4076"/>
    <lineage>
        <taxon>Eukaryota</taxon>
        <taxon>Viridiplantae</taxon>
        <taxon>Streptophyta</taxon>
        <taxon>Embryophyta</taxon>
        <taxon>Tracheophyta</taxon>
        <taxon>Spermatophyta</taxon>
        <taxon>Magnoliopsida</taxon>
        <taxon>eudicotyledons</taxon>
        <taxon>Gunneridae</taxon>
        <taxon>Pentapetalae</taxon>
        <taxon>asterids</taxon>
        <taxon>lamiids</taxon>
        <taxon>Solanales</taxon>
        <taxon>Solanaceae</taxon>
        <taxon>Solanoideae</taxon>
        <taxon>Datureae</taxon>
        <taxon>Datura</taxon>
    </lineage>
</organism>
<evidence type="ECO:0000313" key="7">
    <source>
        <dbReference type="EMBL" id="MCD7453453.1"/>
    </source>
</evidence>
<keyword evidence="4" id="KW-0539">Nucleus</keyword>
<dbReference type="PROSITE" id="PS51257">
    <property type="entry name" value="PROKAR_LIPOPROTEIN"/>
    <property type="match status" value="1"/>
</dbReference>
<dbReference type="InterPro" id="IPR003441">
    <property type="entry name" value="NAC-dom"/>
</dbReference>
<feature type="compositionally biased region" description="Polar residues" evidence="5">
    <location>
        <begin position="318"/>
        <end position="329"/>
    </location>
</feature>
<dbReference type="EMBL" id="JACEIK010000252">
    <property type="protein sequence ID" value="MCD7453453.1"/>
    <property type="molecule type" value="Genomic_DNA"/>
</dbReference>
<dbReference type="Pfam" id="PF02365">
    <property type="entry name" value="NAM"/>
    <property type="match status" value="1"/>
</dbReference>
<dbReference type="InterPro" id="IPR036093">
    <property type="entry name" value="NAC_dom_sf"/>
</dbReference>
<keyword evidence="8" id="KW-1185">Reference proteome</keyword>
<keyword evidence="2" id="KW-0238">DNA-binding</keyword>
<evidence type="ECO:0000256" key="3">
    <source>
        <dbReference type="ARBA" id="ARBA00023163"/>
    </source>
</evidence>
<evidence type="ECO:0000256" key="1">
    <source>
        <dbReference type="ARBA" id="ARBA00023015"/>
    </source>
</evidence>
<feature type="region of interest" description="Disordered" evidence="5">
    <location>
        <begin position="149"/>
        <end position="168"/>
    </location>
</feature>
<accession>A0ABS8S2Y1</accession>
<dbReference type="PROSITE" id="PS51005">
    <property type="entry name" value="NAC"/>
    <property type="match status" value="1"/>
</dbReference>
<dbReference type="PANTHER" id="PTHR31719:SF179">
    <property type="entry name" value="OS08G0148400 PROTEIN"/>
    <property type="match status" value="1"/>
</dbReference>
<evidence type="ECO:0000256" key="5">
    <source>
        <dbReference type="SAM" id="MobiDB-lite"/>
    </source>
</evidence>
<evidence type="ECO:0000313" key="8">
    <source>
        <dbReference type="Proteomes" id="UP000823775"/>
    </source>
</evidence>
<sequence>MRPLAPSAPPPGFMSSCWTNDEIILSLDQINRGSPIPDDVIVDNPYKYDPSDLPDGAWFLVRLTEKEVRENGFWIARGEACEIFANSAICGWRTTFEYFKFQAPWEQKTVWMMQEYKITPKGQHDPTQSQESALCRVFSCCDENLNNEMKPEDKNKINNEKSSEKNNDLDTWDLSLMESFGSHTSNHGERSIGEPQVSSQTEGVGSSLVDKSRDSFGDDIVAELDCILRGDFLEMNDLVDAASHSSSSENSSCVSMASDEYFDSLALLRELDDEKKEDLNGKGSTSNYNMMTCEIIFEVVQPAPLVSLVKGSDAAAKETQQAPDNNKSKSPIEPSPDHAAKRLKAERTDEGPSHSCRATTSPGASSSSSSSSSHEPGRAARREEKRTMKLMKYLCFMPF</sequence>
<comment type="caution">
    <text evidence="7">The sequence shown here is derived from an EMBL/GenBank/DDBJ whole genome shotgun (WGS) entry which is preliminary data.</text>
</comment>
<name>A0ABS8S2Y1_DATST</name>